<comment type="subcellular location">
    <subcellularLocation>
        <location evidence="1">Membrane</location>
        <topology evidence="1">Multi-pass membrane protein</topology>
    </subcellularLocation>
</comment>
<keyword evidence="5 6" id="KW-0472">Membrane</keyword>
<dbReference type="InParanoid" id="F4R3T4"/>
<dbReference type="PANTHER" id="PTHR11206">
    <property type="entry name" value="MULTIDRUG RESISTANCE PROTEIN"/>
    <property type="match status" value="1"/>
</dbReference>
<dbReference type="HOGENOM" id="CLU_012893_1_2_1"/>
<dbReference type="RefSeq" id="XP_007404050.1">
    <property type="nucleotide sequence ID" value="XM_007403988.1"/>
</dbReference>
<evidence type="ECO:0000256" key="1">
    <source>
        <dbReference type="ARBA" id="ARBA00004141"/>
    </source>
</evidence>
<keyword evidence="3 6" id="KW-0812">Transmembrane</keyword>
<feature type="transmembrane region" description="Helical" evidence="6">
    <location>
        <begin position="203"/>
        <end position="221"/>
    </location>
</feature>
<accession>F4R3T4</accession>
<dbReference type="VEuPathDB" id="FungiDB:MELLADRAFT_73831"/>
<evidence type="ECO:0000256" key="3">
    <source>
        <dbReference type="ARBA" id="ARBA00022692"/>
    </source>
</evidence>
<name>F4R3T4_MELLP</name>
<feature type="transmembrane region" description="Helical" evidence="6">
    <location>
        <begin position="395"/>
        <end position="417"/>
    </location>
</feature>
<dbReference type="InterPro" id="IPR002528">
    <property type="entry name" value="MATE_fam"/>
</dbReference>
<organism evidence="8">
    <name type="scientific">Melampsora larici-populina (strain 98AG31 / pathotype 3-4-7)</name>
    <name type="common">Poplar leaf rust fungus</name>
    <dbReference type="NCBI Taxonomy" id="747676"/>
    <lineage>
        <taxon>Eukaryota</taxon>
        <taxon>Fungi</taxon>
        <taxon>Dikarya</taxon>
        <taxon>Basidiomycota</taxon>
        <taxon>Pucciniomycotina</taxon>
        <taxon>Pucciniomycetes</taxon>
        <taxon>Pucciniales</taxon>
        <taxon>Melampsoraceae</taxon>
        <taxon>Melampsora</taxon>
    </lineage>
</organism>
<dbReference type="InterPro" id="IPR045069">
    <property type="entry name" value="MATE_euk"/>
</dbReference>
<feature type="transmembrane region" description="Helical" evidence="6">
    <location>
        <begin position="173"/>
        <end position="191"/>
    </location>
</feature>
<evidence type="ECO:0000256" key="5">
    <source>
        <dbReference type="ARBA" id="ARBA00023136"/>
    </source>
</evidence>
<dbReference type="GO" id="GO:0042910">
    <property type="term" value="F:xenobiotic transmembrane transporter activity"/>
    <property type="evidence" value="ECO:0007669"/>
    <property type="project" value="InterPro"/>
</dbReference>
<feature type="transmembrane region" description="Helical" evidence="6">
    <location>
        <begin position="423"/>
        <end position="443"/>
    </location>
</feature>
<evidence type="ECO:0000256" key="2">
    <source>
        <dbReference type="ARBA" id="ARBA00010199"/>
    </source>
</evidence>
<dbReference type="NCBIfam" id="TIGR00797">
    <property type="entry name" value="matE"/>
    <property type="match status" value="1"/>
</dbReference>
<dbReference type="FunCoup" id="F4R3T4">
    <property type="interactions" value="26"/>
</dbReference>
<keyword evidence="8" id="KW-1185">Reference proteome</keyword>
<dbReference type="eggNOG" id="KOG1347">
    <property type="taxonomic scope" value="Eukaryota"/>
</dbReference>
<evidence type="ECO:0000313" key="7">
    <source>
        <dbReference type="EMBL" id="EGG13112.1"/>
    </source>
</evidence>
<feature type="transmembrane region" description="Helical" evidence="6">
    <location>
        <begin position="143"/>
        <end position="161"/>
    </location>
</feature>
<dbReference type="OrthoDB" id="2126698at2759"/>
<feature type="transmembrane region" description="Helical" evidence="6">
    <location>
        <begin position="61"/>
        <end position="82"/>
    </location>
</feature>
<dbReference type="GO" id="GO:0015297">
    <property type="term" value="F:antiporter activity"/>
    <property type="evidence" value="ECO:0007669"/>
    <property type="project" value="InterPro"/>
</dbReference>
<dbReference type="Pfam" id="PF01554">
    <property type="entry name" value="MatE"/>
    <property type="match status" value="2"/>
</dbReference>
<evidence type="ECO:0008006" key="9">
    <source>
        <dbReference type="Google" id="ProtNLM"/>
    </source>
</evidence>
<sequence length="472" mass="51141">MPNPTCLCSSASRSKFLTEVWVTFKNAVPISLTYLVQNSLQTSSIFLCGRLAGQEALSVAAISYMWIMVTAGCIAFGGTTALDTMASTSFTASHDIHQVGILLQRAMLSLTIIYLPFGVSWWFMETILLALGQDPKLSQDTEAFMKILSFGMLPYIWFEAVKKFLQVQGIMHASTIVLVVVSPINVFLNWFCISKLELGFRGAALGTMITYWLAFLMICVLGKTMGGGKAWGGWSRQCFKSLWPMFKLSISGFVMVGTEWWAFEIVALLAGKVSVKAIEAQSVIMTLDQISATLPFGVGVSASARIGHLLGARQPNRARCAGSAAVFLATLVGGSVTILLMSNRNRFGSFFTKDDEVIRLVTDVLPYVAAFQIADGWAQSCGGTLRGVGLQHVGAIVNIIAYYLIALPLGIALAFWASMGLPGLWLGQCVALFLVGITEFTIIKSIKWADEVDRAVERLGSEALDIAPSLSI</sequence>
<feature type="transmembrane region" description="Helical" evidence="6">
    <location>
        <begin position="321"/>
        <end position="341"/>
    </location>
</feature>
<dbReference type="AlphaFoldDB" id="F4R3T4"/>
<reference evidence="8" key="1">
    <citation type="journal article" date="2011" name="Proc. Natl. Acad. Sci. U.S.A.">
        <title>Obligate biotrophy features unraveled by the genomic analysis of rust fungi.</title>
        <authorList>
            <person name="Duplessis S."/>
            <person name="Cuomo C.A."/>
            <person name="Lin Y.-C."/>
            <person name="Aerts A."/>
            <person name="Tisserant E."/>
            <person name="Veneault-Fourrey C."/>
            <person name="Joly D.L."/>
            <person name="Hacquard S."/>
            <person name="Amselem J."/>
            <person name="Cantarel B.L."/>
            <person name="Chiu R."/>
            <person name="Coutinho P.M."/>
            <person name="Feau N."/>
            <person name="Field M."/>
            <person name="Frey P."/>
            <person name="Gelhaye E."/>
            <person name="Goldberg J."/>
            <person name="Grabherr M.G."/>
            <person name="Kodira C.D."/>
            <person name="Kohler A."/>
            <person name="Kuees U."/>
            <person name="Lindquist E.A."/>
            <person name="Lucas S.M."/>
            <person name="Mago R."/>
            <person name="Mauceli E."/>
            <person name="Morin E."/>
            <person name="Murat C."/>
            <person name="Pangilinan J.L."/>
            <person name="Park R."/>
            <person name="Pearson M."/>
            <person name="Quesneville H."/>
            <person name="Rouhier N."/>
            <person name="Sakthikumar S."/>
            <person name="Salamov A.A."/>
            <person name="Schmutz J."/>
            <person name="Selles B."/>
            <person name="Shapiro H."/>
            <person name="Tanguay P."/>
            <person name="Tuskan G.A."/>
            <person name="Henrissat B."/>
            <person name="Van de Peer Y."/>
            <person name="Rouze P."/>
            <person name="Ellis J.G."/>
            <person name="Dodds P.N."/>
            <person name="Schein J.E."/>
            <person name="Zhong S."/>
            <person name="Hamelin R.C."/>
            <person name="Grigoriev I.V."/>
            <person name="Szabo L.J."/>
            <person name="Martin F."/>
        </authorList>
    </citation>
    <scope>NUCLEOTIDE SEQUENCE [LARGE SCALE GENOMIC DNA]</scope>
    <source>
        <strain evidence="8">98AG31 / pathotype 3-4-7</strain>
    </source>
</reference>
<proteinExistence type="inferred from homology"/>
<evidence type="ECO:0000256" key="4">
    <source>
        <dbReference type="ARBA" id="ARBA00022989"/>
    </source>
</evidence>
<dbReference type="EMBL" id="GL883090">
    <property type="protein sequence ID" value="EGG13112.1"/>
    <property type="molecule type" value="Genomic_DNA"/>
</dbReference>
<feature type="transmembrane region" description="Helical" evidence="6">
    <location>
        <begin position="242"/>
        <end position="263"/>
    </location>
</feature>
<dbReference type="STRING" id="747676.F4R3T4"/>
<dbReference type="GeneID" id="18932494"/>
<keyword evidence="4 6" id="KW-1133">Transmembrane helix</keyword>
<feature type="transmembrane region" description="Helical" evidence="6">
    <location>
        <begin position="102"/>
        <end position="123"/>
    </location>
</feature>
<dbReference type="GO" id="GO:1990961">
    <property type="term" value="P:xenobiotic detoxification by transmembrane export across the plasma membrane"/>
    <property type="evidence" value="ECO:0007669"/>
    <property type="project" value="InterPro"/>
</dbReference>
<dbReference type="GO" id="GO:0016020">
    <property type="term" value="C:membrane"/>
    <property type="evidence" value="ECO:0007669"/>
    <property type="project" value="UniProtKB-SubCell"/>
</dbReference>
<evidence type="ECO:0000313" key="8">
    <source>
        <dbReference type="Proteomes" id="UP000001072"/>
    </source>
</evidence>
<gene>
    <name evidence="7" type="ORF">MELLADRAFT_73831</name>
</gene>
<evidence type="ECO:0000256" key="6">
    <source>
        <dbReference type="SAM" id="Phobius"/>
    </source>
</evidence>
<dbReference type="Proteomes" id="UP000001072">
    <property type="component" value="Unassembled WGS sequence"/>
</dbReference>
<dbReference type="CDD" id="cd13132">
    <property type="entry name" value="MATE_eukaryotic"/>
    <property type="match status" value="1"/>
</dbReference>
<comment type="similarity">
    <text evidence="2">Belongs to the multi antimicrobial extrusion (MATE) (TC 2.A.66.1) family.</text>
</comment>
<protein>
    <recommendedName>
        <fullName evidence="9">MOP flippase</fullName>
    </recommendedName>
</protein>
<dbReference type="KEGG" id="mlr:MELLADRAFT_73831"/>